<evidence type="ECO:0000256" key="1">
    <source>
        <dbReference type="SAM" id="MobiDB-lite"/>
    </source>
</evidence>
<evidence type="ECO:0008006" key="4">
    <source>
        <dbReference type="Google" id="ProtNLM"/>
    </source>
</evidence>
<accession>A0ABU2XFV3</accession>
<sequence>MTEHLEDLIVRAIAARDGDAPELEELARTAPESLAPYLPRLLAADVVYPAALYCAADDETQRGLVAEADAGGKGALRLNHLLAALAQTRGPVAEEAFRRWRDQPPPGADKLFLTPAEYMPEGGWTLEGDRARELCGPVAHHLVAEETEEGEAGAGSSQERCRGCGAALWTALDLDTADARVAGALVHAGWSGRLRLVLCYGCAVDEADPVFLGVGPDGTSRLSDPPEPGTGLPAAGAPTERLVPGHPSGPYPDGSAIGGRPVWMDDAEYPRCPACGKLMAYIAQIDMQDISHMVGYHTFFLDAGCGLAAMVSQPE</sequence>
<dbReference type="InterPro" id="IPR035948">
    <property type="entry name" value="YwqG-like_sf"/>
</dbReference>
<keyword evidence="3" id="KW-1185">Reference proteome</keyword>
<evidence type="ECO:0000313" key="2">
    <source>
        <dbReference type="EMBL" id="MDT0543778.1"/>
    </source>
</evidence>
<comment type="caution">
    <text evidence="2">The sequence shown here is derived from an EMBL/GenBank/DDBJ whole genome shotgun (WGS) entry which is preliminary data.</text>
</comment>
<dbReference type="EMBL" id="JAVRFD010000006">
    <property type="protein sequence ID" value="MDT0543778.1"/>
    <property type="molecule type" value="Genomic_DNA"/>
</dbReference>
<evidence type="ECO:0000313" key="3">
    <source>
        <dbReference type="Proteomes" id="UP001180754"/>
    </source>
</evidence>
<organism evidence="2 3">
    <name type="scientific">Streptomyces lonegramiae</name>
    <dbReference type="NCBI Taxonomy" id="3075524"/>
    <lineage>
        <taxon>Bacteria</taxon>
        <taxon>Bacillati</taxon>
        <taxon>Actinomycetota</taxon>
        <taxon>Actinomycetes</taxon>
        <taxon>Kitasatosporales</taxon>
        <taxon>Streptomycetaceae</taxon>
        <taxon>Streptomyces</taxon>
    </lineage>
</organism>
<reference evidence="2" key="1">
    <citation type="submission" date="2024-05" db="EMBL/GenBank/DDBJ databases">
        <title>30 novel species of actinomycetes from the DSMZ collection.</title>
        <authorList>
            <person name="Nouioui I."/>
        </authorList>
    </citation>
    <scope>NUCLEOTIDE SEQUENCE</scope>
    <source>
        <strain evidence="2">DSM 41529</strain>
    </source>
</reference>
<dbReference type="RefSeq" id="WP_311724198.1">
    <property type="nucleotide sequence ID" value="NZ_JAVRFD010000006.1"/>
</dbReference>
<dbReference type="Proteomes" id="UP001180754">
    <property type="component" value="Unassembled WGS sequence"/>
</dbReference>
<feature type="region of interest" description="Disordered" evidence="1">
    <location>
        <begin position="216"/>
        <end position="251"/>
    </location>
</feature>
<proteinExistence type="predicted"/>
<gene>
    <name evidence="2" type="ORF">RND15_13880</name>
</gene>
<dbReference type="SUPFAM" id="SSF103032">
    <property type="entry name" value="Hypothetical protein YwqG"/>
    <property type="match status" value="1"/>
</dbReference>
<name>A0ABU2XFV3_9ACTN</name>
<protein>
    <recommendedName>
        <fullName evidence="4">DUF1963 domain-containing protein</fullName>
    </recommendedName>
</protein>
<dbReference type="Gene3D" id="2.30.320.10">
    <property type="entry name" value="YwqG-like"/>
    <property type="match status" value="1"/>
</dbReference>